<feature type="chain" id="PRO_5044276385" evidence="3">
    <location>
        <begin position="22"/>
        <end position="386"/>
    </location>
</feature>
<reference evidence="5 6" key="1">
    <citation type="submission" date="2017-05" db="EMBL/GenBank/DDBJ databases">
        <authorList>
            <person name="Qiu J.G."/>
            <person name="He J."/>
        </authorList>
    </citation>
    <scope>NUCLEOTIDE SEQUENCE [LARGE SCALE GENOMIC DNA]</scope>
    <source>
        <strain evidence="5 6">JQ135</strain>
    </source>
</reference>
<keyword evidence="2 3" id="KW-0732">Signal</keyword>
<dbReference type="RefSeq" id="WP_094196344.1">
    <property type="nucleotide sequence ID" value="NZ_CP021641.1"/>
</dbReference>
<evidence type="ECO:0000313" key="6">
    <source>
        <dbReference type="Proteomes" id="UP000214561"/>
    </source>
</evidence>
<dbReference type="EMBL" id="CP021641">
    <property type="protein sequence ID" value="ASR89246.1"/>
    <property type="molecule type" value="Genomic_DNA"/>
</dbReference>
<dbReference type="SUPFAM" id="SSF53822">
    <property type="entry name" value="Periplasmic binding protein-like I"/>
    <property type="match status" value="1"/>
</dbReference>
<dbReference type="InterPro" id="IPR028081">
    <property type="entry name" value="Leu-bd"/>
</dbReference>
<dbReference type="CDD" id="cd06333">
    <property type="entry name" value="PBP1_ABC_RPA1789-like"/>
    <property type="match status" value="1"/>
</dbReference>
<gene>
    <name evidence="5" type="ORF">AFA_07195</name>
</gene>
<dbReference type="KEGG" id="afq:AFA_07195"/>
<dbReference type="InterPro" id="IPR051010">
    <property type="entry name" value="BCAA_transport"/>
</dbReference>
<dbReference type="PANTHER" id="PTHR30483">
    <property type="entry name" value="LEUCINE-SPECIFIC-BINDING PROTEIN"/>
    <property type="match status" value="1"/>
</dbReference>
<protein>
    <submittedName>
        <fullName evidence="5">Branched-chain amino acid ABC transporter substrate-binding protein</fullName>
    </submittedName>
</protein>
<feature type="domain" description="Leucine-binding protein" evidence="4">
    <location>
        <begin position="27"/>
        <end position="364"/>
    </location>
</feature>
<name>A0AB33CSH5_ALCFA</name>
<sequence>MKLTRTAFALSVVLATLATLAAPAQSQVKIGVIASATGPTAVVGLPQRNTVPLLPTKVGDLTVEYISMDDASDPNQTVTLFKKMISEDKIDALIGPTGSPNAMGLIQFAADAGTPVLAPVGAASVVLPMTEQKKWVFKTTQNDDIIAQALVKHMVDNGVKTAGFIGFNDAYGESWLNVFKNLADANNIKIVATERYVRSDTSVTGQALKVYAAKPDVVLVAGTGAAAVLPQVTLVKQGYKGQIYQTHGAALPAFLSLGGEQVEGTILAASLMLVLPEIEDSNPAKPIAQDYIQRYSERYGQAPATFGANVYDAGLLLEKAIPEAASKAKPGTPEFRSALRDALEQTRDLVATQGVYTMSPEDHSGFDERGRELITVRNGQWRLLKP</sequence>
<dbReference type="Pfam" id="PF13458">
    <property type="entry name" value="Peripla_BP_6"/>
    <property type="match status" value="1"/>
</dbReference>
<accession>A0AB33CSH5</accession>
<evidence type="ECO:0000256" key="2">
    <source>
        <dbReference type="ARBA" id="ARBA00022729"/>
    </source>
</evidence>
<comment type="similarity">
    <text evidence="1">Belongs to the leucine-binding protein family.</text>
</comment>
<evidence type="ECO:0000313" key="5">
    <source>
        <dbReference type="EMBL" id="ASR89246.1"/>
    </source>
</evidence>
<dbReference type="AlphaFoldDB" id="A0AB33CSH5"/>
<dbReference type="PANTHER" id="PTHR30483:SF38">
    <property type="entry name" value="BLR7848 PROTEIN"/>
    <property type="match status" value="1"/>
</dbReference>
<organism evidence="5 6">
    <name type="scientific">Alcaligenes faecalis</name>
    <dbReference type="NCBI Taxonomy" id="511"/>
    <lineage>
        <taxon>Bacteria</taxon>
        <taxon>Pseudomonadati</taxon>
        <taxon>Pseudomonadota</taxon>
        <taxon>Betaproteobacteria</taxon>
        <taxon>Burkholderiales</taxon>
        <taxon>Alcaligenaceae</taxon>
        <taxon>Alcaligenes</taxon>
    </lineage>
</organism>
<feature type="signal peptide" evidence="3">
    <location>
        <begin position="1"/>
        <end position="21"/>
    </location>
</feature>
<dbReference type="Proteomes" id="UP000214561">
    <property type="component" value="Chromosome"/>
</dbReference>
<evidence type="ECO:0000259" key="4">
    <source>
        <dbReference type="Pfam" id="PF13458"/>
    </source>
</evidence>
<proteinExistence type="inferred from homology"/>
<evidence type="ECO:0000256" key="1">
    <source>
        <dbReference type="ARBA" id="ARBA00010062"/>
    </source>
</evidence>
<evidence type="ECO:0000256" key="3">
    <source>
        <dbReference type="SAM" id="SignalP"/>
    </source>
</evidence>
<dbReference type="InterPro" id="IPR028082">
    <property type="entry name" value="Peripla_BP_I"/>
</dbReference>
<dbReference type="Gene3D" id="3.40.50.2300">
    <property type="match status" value="2"/>
</dbReference>